<keyword evidence="1" id="KW-1133">Transmembrane helix</keyword>
<evidence type="ECO:0000313" key="3">
    <source>
        <dbReference type="Proteomes" id="UP000239549"/>
    </source>
</evidence>
<keyword evidence="3" id="KW-1185">Reference proteome</keyword>
<dbReference type="Pfam" id="PF03956">
    <property type="entry name" value="Lys_export"/>
    <property type="match status" value="1"/>
</dbReference>
<sequence>MGVIFISLGLGVALGFLRPLSVSQSKMMFRVTMAGLFLLLVVMGAQLGVNQEVLNNLGKIGFKAVVLAGFAVAGSILAVHILFRWLDPKGSGKKTASENRENLCQ</sequence>
<name>A0A2L2X7H6_9FIRM</name>
<feature type="transmembrane region" description="Helical" evidence="1">
    <location>
        <begin position="61"/>
        <end position="83"/>
    </location>
</feature>
<dbReference type="AlphaFoldDB" id="A0A2L2X7H6"/>
<keyword evidence="1" id="KW-0472">Membrane</keyword>
<dbReference type="Proteomes" id="UP000239549">
    <property type="component" value="Unassembled WGS sequence"/>
</dbReference>
<feature type="transmembrane region" description="Helical" evidence="1">
    <location>
        <begin position="29"/>
        <end position="49"/>
    </location>
</feature>
<gene>
    <name evidence="2" type="ORF">DCCM_0038</name>
</gene>
<accession>A0A2L2X7H6</accession>
<dbReference type="InterPro" id="IPR005642">
    <property type="entry name" value="LysO"/>
</dbReference>
<comment type="caution">
    <text evidence="2">The sequence shown here is derived from an EMBL/GenBank/DDBJ whole genome shotgun (WGS) entry which is preliminary data.</text>
</comment>
<keyword evidence="1" id="KW-0812">Transmembrane</keyword>
<evidence type="ECO:0000256" key="1">
    <source>
        <dbReference type="SAM" id="Phobius"/>
    </source>
</evidence>
<dbReference type="GO" id="GO:0015661">
    <property type="term" value="F:L-lysine efflux transmembrane transporter activity"/>
    <property type="evidence" value="ECO:0007669"/>
    <property type="project" value="InterPro"/>
</dbReference>
<organism evidence="2 3">
    <name type="scientific">Desulfocucumis palustris</name>
    <dbReference type="NCBI Taxonomy" id="1898651"/>
    <lineage>
        <taxon>Bacteria</taxon>
        <taxon>Bacillati</taxon>
        <taxon>Bacillota</taxon>
        <taxon>Clostridia</taxon>
        <taxon>Eubacteriales</taxon>
        <taxon>Desulfocucumaceae</taxon>
        <taxon>Desulfocucumis</taxon>
    </lineage>
</organism>
<protein>
    <submittedName>
        <fullName evidence="2">Uncharacterized protein</fullName>
    </submittedName>
</protein>
<reference evidence="3" key="1">
    <citation type="submission" date="2018-02" db="EMBL/GenBank/DDBJ databases">
        <title>Genome sequence of Desulfocucumis palustris strain NAW-5.</title>
        <authorList>
            <person name="Watanabe M."/>
            <person name="Kojima H."/>
            <person name="Fukui M."/>
        </authorList>
    </citation>
    <scope>NUCLEOTIDE SEQUENCE [LARGE SCALE GENOMIC DNA]</scope>
    <source>
        <strain evidence="3">NAW-5</strain>
    </source>
</reference>
<dbReference type="RefSeq" id="WP_104370468.1">
    <property type="nucleotide sequence ID" value="NZ_BFAV01000003.1"/>
</dbReference>
<dbReference type="OrthoDB" id="1808236at2"/>
<proteinExistence type="predicted"/>
<evidence type="ECO:0000313" key="2">
    <source>
        <dbReference type="EMBL" id="GBF31854.1"/>
    </source>
</evidence>
<dbReference type="EMBL" id="BFAV01000003">
    <property type="protein sequence ID" value="GBF31854.1"/>
    <property type="molecule type" value="Genomic_DNA"/>
</dbReference>